<keyword evidence="11" id="KW-1185">Reference proteome</keyword>
<evidence type="ECO:0000256" key="5">
    <source>
        <dbReference type="ARBA" id="ARBA00022970"/>
    </source>
</evidence>
<name>A0A562IJ81_MICOL</name>
<accession>A0A562IJ81</accession>
<evidence type="ECO:0000256" key="3">
    <source>
        <dbReference type="ARBA" id="ARBA00022475"/>
    </source>
</evidence>
<keyword evidence="3" id="KW-1003">Cell membrane</keyword>
<feature type="transmembrane region" description="Helical" evidence="8">
    <location>
        <begin position="30"/>
        <end position="48"/>
    </location>
</feature>
<feature type="transmembrane region" description="Helical" evidence="8">
    <location>
        <begin position="256"/>
        <end position="280"/>
    </location>
</feature>
<dbReference type="PANTHER" id="PTHR30614">
    <property type="entry name" value="MEMBRANE COMPONENT OF AMINO ACID ABC TRANSPORTER"/>
    <property type="match status" value="1"/>
</dbReference>
<organism evidence="10 11">
    <name type="scientific">Micromonospora olivasterospora</name>
    <dbReference type="NCBI Taxonomy" id="1880"/>
    <lineage>
        <taxon>Bacteria</taxon>
        <taxon>Bacillati</taxon>
        <taxon>Actinomycetota</taxon>
        <taxon>Actinomycetes</taxon>
        <taxon>Micromonosporales</taxon>
        <taxon>Micromonosporaceae</taxon>
        <taxon>Micromonospora</taxon>
    </lineage>
</organism>
<dbReference type="InterPro" id="IPR010065">
    <property type="entry name" value="AA_ABC_transptr_permease_3TM"/>
</dbReference>
<dbReference type="Gene3D" id="1.10.3720.10">
    <property type="entry name" value="MetI-like"/>
    <property type="match status" value="1"/>
</dbReference>
<dbReference type="GO" id="GO:0043190">
    <property type="term" value="C:ATP-binding cassette (ABC) transporter complex"/>
    <property type="evidence" value="ECO:0007669"/>
    <property type="project" value="InterPro"/>
</dbReference>
<dbReference type="InterPro" id="IPR000515">
    <property type="entry name" value="MetI-like"/>
</dbReference>
<dbReference type="Proteomes" id="UP000319825">
    <property type="component" value="Unassembled WGS sequence"/>
</dbReference>
<keyword evidence="6 8" id="KW-1133">Transmembrane helix</keyword>
<dbReference type="SUPFAM" id="SSF161098">
    <property type="entry name" value="MetI-like"/>
    <property type="match status" value="1"/>
</dbReference>
<proteinExistence type="inferred from homology"/>
<evidence type="ECO:0000259" key="9">
    <source>
        <dbReference type="PROSITE" id="PS50928"/>
    </source>
</evidence>
<dbReference type="Pfam" id="PF00528">
    <property type="entry name" value="BPD_transp_1"/>
    <property type="match status" value="1"/>
</dbReference>
<dbReference type="FunFam" id="1.10.3720.10:FF:000006">
    <property type="entry name" value="Glutamate/aspartate ABC transporter, permease protein GltK"/>
    <property type="match status" value="1"/>
</dbReference>
<keyword evidence="5" id="KW-0029">Amino-acid transport</keyword>
<sequence length="312" mass="34503">MDSATAAPRDLTREAPEALHVVKQRHPWRWVSVAVALVLAARMVVSMVTNDAYRWDVFAEYLFSEAILSGLLLTLEVTVLAMSLGIVLGIVIALCRMSQNPILSRFAWFYTWIFRGTPTLVQLIFFYNLSALYPKLTLAIPFGPELHSWPTNAVISAMVAGVLGLGLNEAAYMSEIVRGGLLSIDRGQTEAAKGLGMTPWHTFRRIVLPQAIRVIIPPTFNNIIGMLKYSSLVSVLSLGDLLYVSEQIFSRNFQPIPLLLVASAWYLVCTSILMVAQIYIERIFGRGVARPGATRIGPVRAGGRMVRKVVRG</sequence>
<keyword evidence="2 8" id="KW-0813">Transport</keyword>
<dbReference type="EMBL" id="VLKE01000001">
    <property type="protein sequence ID" value="TWH70743.1"/>
    <property type="molecule type" value="Genomic_DNA"/>
</dbReference>
<evidence type="ECO:0000313" key="10">
    <source>
        <dbReference type="EMBL" id="TWH70743.1"/>
    </source>
</evidence>
<dbReference type="GO" id="GO:0006865">
    <property type="term" value="P:amino acid transport"/>
    <property type="evidence" value="ECO:0007669"/>
    <property type="project" value="UniProtKB-KW"/>
</dbReference>
<dbReference type="RefSeq" id="WP_145776958.1">
    <property type="nucleotide sequence ID" value="NZ_BAAATQ010000049.1"/>
</dbReference>
<evidence type="ECO:0000313" key="11">
    <source>
        <dbReference type="Proteomes" id="UP000319825"/>
    </source>
</evidence>
<feature type="domain" description="ABC transmembrane type-1" evidence="9">
    <location>
        <begin position="71"/>
        <end position="277"/>
    </location>
</feature>
<evidence type="ECO:0000256" key="4">
    <source>
        <dbReference type="ARBA" id="ARBA00022692"/>
    </source>
</evidence>
<gene>
    <name evidence="10" type="ORF">JD77_05768</name>
</gene>
<dbReference type="PANTHER" id="PTHR30614:SF0">
    <property type="entry name" value="L-CYSTINE TRANSPORT SYSTEM PERMEASE PROTEIN TCYL"/>
    <property type="match status" value="1"/>
</dbReference>
<evidence type="ECO:0000256" key="1">
    <source>
        <dbReference type="ARBA" id="ARBA00004651"/>
    </source>
</evidence>
<keyword evidence="4 8" id="KW-0812">Transmembrane</keyword>
<evidence type="ECO:0000256" key="2">
    <source>
        <dbReference type="ARBA" id="ARBA00022448"/>
    </source>
</evidence>
<dbReference type="CDD" id="cd06261">
    <property type="entry name" value="TM_PBP2"/>
    <property type="match status" value="1"/>
</dbReference>
<dbReference type="NCBIfam" id="TIGR01726">
    <property type="entry name" value="HEQRo_perm_3TM"/>
    <property type="match status" value="1"/>
</dbReference>
<comment type="caution">
    <text evidence="10">The sequence shown here is derived from an EMBL/GenBank/DDBJ whole genome shotgun (WGS) entry which is preliminary data.</text>
</comment>
<dbReference type="GO" id="GO:0022857">
    <property type="term" value="F:transmembrane transporter activity"/>
    <property type="evidence" value="ECO:0007669"/>
    <property type="project" value="InterPro"/>
</dbReference>
<evidence type="ECO:0000256" key="8">
    <source>
        <dbReference type="RuleBase" id="RU363032"/>
    </source>
</evidence>
<reference evidence="10 11" key="1">
    <citation type="submission" date="2019-07" db="EMBL/GenBank/DDBJ databases">
        <title>R&amp;d 2014.</title>
        <authorList>
            <person name="Klenk H.-P."/>
        </authorList>
    </citation>
    <scope>NUCLEOTIDE SEQUENCE [LARGE SCALE GENOMIC DNA]</scope>
    <source>
        <strain evidence="10 11">DSM 43868</strain>
    </source>
</reference>
<feature type="transmembrane region" description="Helical" evidence="8">
    <location>
        <begin position="107"/>
        <end position="129"/>
    </location>
</feature>
<dbReference type="OrthoDB" id="92598at2"/>
<evidence type="ECO:0000256" key="6">
    <source>
        <dbReference type="ARBA" id="ARBA00022989"/>
    </source>
</evidence>
<feature type="transmembrane region" description="Helical" evidence="8">
    <location>
        <begin position="68"/>
        <end position="95"/>
    </location>
</feature>
<keyword evidence="7 8" id="KW-0472">Membrane</keyword>
<feature type="transmembrane region" description="Helical" evidence="8">
    <location>
        <begin position="149"/>
        <end position="168"/>
    </location>
</feature>
<comment type="subcellular location">
    <subcellularLocation>
        <location evidence="1 8">Cell membrane</location>
        <topology evidence="1 8">Multi-pass membrane protein</topology>
    </subcellularLocation>
</comment>
<comment type="similarity">
    <text evidence="8">Belongs to the binding-protein-dependent transport system permease family.</text>
</comment>
<dbReference type="PROSITE" id="PS50928">
    <property type="entry name" value="ABC_TM1"/>
    <property type="match status" value="1"/>
</dbReference>
<dbReference type="AlphaFoldDB" id="A0A562IJ81"/>
<dbReference type="InterPro" id="IPR035906">
    <property type="entry name" value="MetI-like_sf"/>
</dbReference>
<protein>
    <submittedName>
        <fullName evidence="10">Polar amino acid transport system permease protein</fullName>
    </submittedName>
</protein>
<dbReference type="InterPro" id="IPR043429">
    <property type="entry name" value="ArtM/GltK/GlnP/TcyL/YhdX-like"/>
</dbReference>
<evidence type="ECO:0000256" key="7">
    <source>
        <dbReference type="ARBA" id="ARBA00023136"/>
    </source>
</evidence>